<reference evidence="1" key="1">
    <citation type="submission" date="2022-11" db="EMBL/GenBank/DDBJ databases">
        <title>Centuries of genome instability and evolution in soft-shell clam transmissible cancer (bioRxiv).</title>
        <authorList>
            <person name="Hart S.F.M."/>
            <person name="Yonemitsu M.A."/>
            <person name="Giersch R.M."/>
            <person name="Beal B.F."/>
            <person name="Arriagada G."/>
            <person name="Davis B.W."/>
            <person name="Ostrander E.A."/>
            <person name="Goff S.P."/>
            <person name="Metzger M.J."/>
        </authorList>
    </citation>
    <scope>NUCLEOTIDE SEQUENCE</scope>
    <source>
        <strain evidence="1">MELC-2E11</strain>
        <tissue evidence="1">Siphon/mantle</tissue>
    </source>
</reference>
<name>A0ABY7G7M1_MYAAR</name>
<organism evidence="1 2">
    <name type="scientific">Mya arenaria</name>
    <name type="common">Soft-shell clam</name>
    <dbReference type="NCBI Taxonomy" id="6604"/>
    <lineage>
        <taxon>Eukaryota</taxon>
        <taxon>Metazoa</taxon>
        <taxon>Spiralia</taxon>
        <taxon>Lophotrochozoa</taxon>
        <taxon>Mollusca</taxon>
        <taxon>Bivalvia</taxon>
        <taxon>Autobranchia</taxon>
        <taxon>Heteroconchia</taxon>
        <taxon>Euheterodonta</taxon>
        <taxon>Imparidentia</taxon>
        <taxon>Neoheterodontei</taxon>
        <taxon>Myida</taxon>
        <taxon>Myoidea</taxon>
        <taxon>Myidae</taxon>
        <taxon>Mya</taxon>
    </lineage>
</organism>
<dbReference type="Proteomes" id="UP001164746">
    <property type="component" value="Chromosome 16"/>
</dbReference>
<gene>
    <name evidence="1" type="ORF">MAR_002890</name>
</gene>
<keyword evidence="2" id="KW-1185">Reference proteome</keyword>
<dbReference type="EMBL" id="CP111027">
    <property type="protein sequence ID" value="WAR29322.1"/>
    <property type="molecule type" value="Genomic_DNA"/>
</dbReference>
<evidence type="ECO:0000313" key="1">
    <source>
        <dbReference type="EMBL" id="WAR29322.1"/>
    </source>
</evidence>
<sequence>MTYSTHDQCCKDEDLQTKQDMMGKCGAQKIPMELHTQVKTYICEKQLYTQERSNTIVRYVMPFLTERFTWMCTQEGSHTIMYVKSVGQSFHGNLI</sequence>
<protein>
    <submittedName>
        <fullName evidence="1">Uncharacterized protein</fullName>
    </submittedName>
</protein>
<evidence type="ECO:0000313" key="2">
    <source>
        <dbReference type="Proteomes" id="UP001164746"/>
    </source>
</evidence>
<proteinExistence type="predicted"/>
<accession>A0ABY7G7M1</accession>